<organism evidence="3">
    <name type="scientific">Sporolactobacillus sp. Y61</name>
    <dbReference type="NCBI Taxonomy" id="3160863"/>
    <lineage>
        <taxon>Bacteria</taxon>
        <taxon>Bacillati</taxon>
        <taxon>Bacillota</taxon>
        <taxon>Bacilli</taxon>
        <taxon>Bacillales</taxon>
        <taxon>Sporolactobacillaceae</taxon>
        <taxon>Sporolactobacillus</taxon>
    </lineage>
</organism>
<dbReference type="GO" id="GO:0051607">
    <property type="term" value="P:defense response to virus"/>
    <property type="evidence" value="ECO:0007669"/>
    <property type="project" value="UniProtKB-KW"/>
</dbReference>
<evidence type="ECO:0000256" key="1">
    <source>
        <dbReference type="ARBA" id="ARBA00023118"/>
    </source>
</evidence>
<feature type="domain" description="CRISPR type III-associated protein" evidence="2">
    <location>
        <begin position="9"/>
        <end position="212"/>
    </location>
</feature>
<dbReference type="RefSeq" id="WP_353949158.1">
    <property type="nucleotide sequence ID" value="NZ_CP159510.1"/>
</dbReference>
<dbReference type="AlphaFoldDB" id="A0AAU8IIM4"/>
<dbReference type="InterPro" id="IPR005537">
    <property type="entry name" value="RAMP_III_fam"/>
</dbReference>
<sequence length="544" mass="62073">MTDYYLYSIDTLQPVKMGGTGSQSDNENALDYIAGSTLRGAFIGKYLQYHLGLQLHENSLERHRWLAGGIRFLNGYLNIDGRRGLPFPACFYSDKDELRRYSETGEIKDLVNSMEEEPGDARKRLSPKGFVLFDRQGGLVWAETEKSSKIHINLTGEKTQIYRYETIAVDQQFVSAVAVDQNDESLDAFFKSFDGKIMHLGGSKSSGYGKCRMHLLSVSSQNPEVIQKNTDVHESFFVYCLSDVILRDPLGRYTTQIADYLSHRLGDTVTCTGVSVQTASISGFNNRWGSRTPHVQGIQKGSVYRFHCSGTLDQSVISRIQNQGIGERTSDGYGRVLFLSDFSPVKIINFEKRKTRTDTGKSEHPLTPANPDHDSIRALARTIVLHRIEDAQRDLLLEWELGSKDRDISRSMLAQWMNKCNQIRQESPADGKRIIQQYIHHLKYRDPDPEQGSVQERLNDTAYRSLKHSELNGQPWLEFIRNYVDTSDDVSILLARLNIKLPSVHGIDKKTLLTPEDAYHLNMMMLFNYFREHRRQQVRAGEKV</sequence>
<protein>
    <submittedName>
        <fullName evidence="3">RAMP superfamily CRISPR-associated protein</fullName>
    </submittedName>
</protein>
<keyword evidence="1" id="KW-0051">Antiviral defense</keyword>
<proteinExistence type="predicted"/>
<dbReference type="EMBL" id="CP159510">
    <property type="protein sequence ID" value="XCJ18078.1"/>
    <property type="molecule type" value="Genomic_DNA"/>
</dbReference>
<evidence type="ECO:0000259" key="2">
    <source>
        <dbReference type="Pfam" id="PF03787"/>
    </source>
</evidence>
<reference evidence="3" key="1">
    <citation type="submission" date="2024-06" db="EMBL/GenBank/DDBJ databases">
        <authorList>
            <person name="Fan A."/>
            <person name="Zhang F.Y."/>
            <person name="Zhang L."/>
        </authorList>
    </citation>
    <scope>NUCLEOTIDE SEQUENCE</scope>
    <source>
        <strain evidence="3">Y61</strain>
    </source>
</reference>
<evidence type="ECO:0000313" key="3">
    <source>
        <dbReference type="EMBL" id="XCJ18078.1"/>
    </source>
</evidence>
<accession>A0AAU8IIM4</accession>
<name>A0AAU8IIM4_9BACL</name>
<gene>
    <name evidence="3" type="ORF">ABNN70_06440</name>
</gene>
<dbReference type="Pfam" id="PF03787">
    <property type="entry name" value="RAMPs"/>
    <property type="match status" value="1"/>
</dbReference>